<dbReference type="GO" id="GO:0016020">
    <property type="term" value="C:membrane"/>
    <property type="evidence" value="ECO:0007669"/>
    <property type="project" value="InterPro"/>
</dbReference>
<feature type="domain" description="PTS EIIA type-4" evidence="2">
    <location>
        <begin position="1"/>
        <end position="80"/>
    </location>
</feature>
<dbReference type="Proteomes" id="UP000005984">
    <property type="component" value="Unassembled WGS sequence"/>
</dbReference>
<dbReference type="EMBL" id="ABYO01000032">
    <property type="protein sequence ID" value="EEI86884.1"/>
    <property type="molecule type" value="Genomic_DNA"/>
</dbReference>
<dbReference type="InterPro" id="IPR036662">
    <property type="entry name" value="PTS_EIIA_man-typ_sf"/>
</dbReference>
<comment type="caution">
    <text evidence="3">The sequence shown here is derived from an EMBL/GenBank/DDBJ whole genome shotgun (WGS) entry which is preliminary data.</text>
</comment>
<dbReference type="InterPro" id="IPR039643">
    <property type="entry name" value="DhaM"/>
</dbReference>
<keyword evidence="1" id="KW-0808">Transferase</keyword>
<dbReference type="InterPro" id="IPR004701">
    <property type="entry name" value="PTS_EIIA_man-typ"/>
</dbReference>
<evidence type="ECO:0000313" key="4">
    <source>
        <dbReference type="Proteomes" id="UP000005984"/>
    </source>
</evidence>
<dbReference type="PROSITE" id="PS51096">
    <property type="entry name" value="PTS_EIIA_TYPE_4"/>
    <property type="match status" value="1"/>
</dbReference>
<feature type="non-terminal residue" evidence="3">
    <location>
        <position position="80"/>
    </location>
</feature>
<dbReference type="AlphaFoldDB" id="C2BDY2"/>
<accession>C2BDY2</accession>
<dbReference type="eggNOG" id="COG3412">
    <property type="taxonomic scope" value="Bacteria"/>
</dbReference>
<dbReference type="RefSeq" id="WP_004830637.1">
    <property type="nucleotide sequence ID" value="NZ_GG666121.1"/>
</dbReference>
<dbReference type="PANTHER" id="PTHR38594">
    <property type="entry name" value="PEP-DEPENDENT DIHYDROXYACETONE KINASE, PHOSPHORYL DONOR SUBUNIT DHAM"/>
    <property type="match status" value="1"/>
</dbReference>
<dbReference type="PANTHER" id="PTHR38594:SF1">
    <property type="entry name" value="PEP-DEPENDENT DIHYDROXYACETONE KINASE, PHOSPHORYL DONOR SUBUNIT DHAM"/>
    <property type="match status" value="1"/>
</dbReference>
<dbReference type="GO" id="GO:0047324">
    <property type="term" value="F:phosphoenolpyruvate-glycerone phosphotransferase activity"/>
    <property type="evidence" value="ECO:0007669"/>
    <property type="project" value="InterPro"/>
</dbReference>
<evidence type="ECO:0000256" key="1">
    <source>
        <dbReference type="ARBA" id="ARBA00022679"/>
    </source>
</evidence>
<name>C2BDY2_9FIRM</name>
<dbReference type="Pfam" id="PF03610">
    <property type="entry name" value="EIIA-man"/>
    <property type="match status" value="1"/>
</dbReference>
<dbReference type="SUPFAM" id="SSF53062">
    <property type="entry name" value="PTS system fructose IIA component-like"/>
    <property type="match status" value="1"/>
</dbReference>
<evidence type="ECO:0000313" key="3">
    <source>
        <dbReference type="EMBL" id="EEI86884.1"/>
    </source>
</evidence>
<protein>
    <submittedName>
        <fullName evidence="3">Putative PTS-dependent dihydroxyacetone kinase, DhaM subunit</fullName>
    </submittedName>
</protein>
<proteinExistence type="predicted"/>
<dbReference type="GO" id="GO:0019563">
    <property type="term" value="P:glycerol catabolic process"/>
    <property type="evidence" value="ECO:0007669"/>
    <property type="project" value="InterPro"/>
</dbReference>
<dbReference type="GO" id="GO:0009401">
    <property type="term" value="P:phosphoenolpyruvate-dependent sugar phosphotransferase system"/>
    <property type="evidence" value="ECO:0007669"/>
    <property type="project" value="InterPro"/>
</dbReference>
<keyword evidence="4" id="KW-1185">Reference proteome</keyword>
<gene>
    <name evidence="3" type="primary">dhaM</name>
    <name evidence="3" type="ORF">HMPREF0072_0552</name>
</gene>
<organism evidence="3 4">
    <name type="scientific">Anaerococcus lactolyticus ATCC 51172</name>
    <dbReference type="NCBI Taxonomy" id="525254"/>
    <lineage>
        <taxon>Bacteria</taxon>
        <taxon>Bacillati</taxon>
        <taxon>Bacillota</taxon>
        <taxon>Tissierellia</taxon>
        <taxon>Tissierellales</taxon>
        <taxon>Peptoniphilaceae</taxon>
        <taxon>Anaerococcus</taxon>
    </lineage>
</organism>
<reference evidence="3 4" key="1">
    <citation type="submission" date="2008-10" db="EMBL/GenBank/DDBJ databases">
        <authorList>
            <person name="Qin X."/>
            <person name="Bachman B."/>
            <person name="Battles P."/>
            <person name="Bell A."/>
            <person name="Bess C."/>
            <person name="Bickham C."/>
            <person name="Chaboub L."/>
            <person name="Chen D."/>
            <person name="Coyle M."/>
            <person name="Deiros D.R."/>
            <person name="Dinh H."/>
            <person name="Forbes L."/>
            <person name="Fowler G."/>
            <person name="Francisco L."/>
            <person name="Fu Q."/>
            <person name="Gubbala S."/>
            <person name="Hale W."/>
            <person name="Han Y."/>
            <person name="Hemphill L."/>
            <person name="Highlander S.K."/>
            <person name="Hirani K."/>
            <person name="Hogues M."/>
            <person name="Jackson L."/>
            <person name="Jakkamsetti A."/>
            <person name="Javaid M."/>
            <person name="Jiang H."/>
            <person name="Korchina V."/>
            <person name="Kovar C."/>
            <person name="Lara F."/>
            <person name="Lee S."/>
            <person name="Mata R."/>
            <person name="Mathew T."/>
            <person name="Moen C."/>
            <person name="Morales K."/>
            <person name="Munidasa M."/>
            <person name="Nazareth L."/>
            <person name="Ngo R."/>
            <person name="Nguyen L."/>
            <person name="Okwuonu G."/>
            <person name="Ongeri F."/>
            <person name="Patil S."/>
            <person name="Petrosino J."/>
            <person name="Pham C."/>
            <person name="Pham P."/>
            <person name="Pu L.-L."/>
            <person name="Puazo M."/>
            <person name="Raj R."/>
            <person name="Reid J."/>
            <person name="Rouhana J."/>
            <person name="Saada N."/>
            <person name="Shang Y."/>
            <person name="Simmons D."/>
            <person name="Thornton R."/>
            <person name="Warren J."/>
            <person name="Weissenberger G."/>
            <person name="Zhang J."/>
            <person name="Zhang L."/>
            <person name="Zhou C."/>
            <person name="Zhu D."/>
            <person name="Muzny D."/>
            <person name="Worley K."/>
            <person name="Gibbs R."/>
        </authorList>
    </citation>
    <scope>NUCLEOTIDE SEQUENCE [LARGE SCALE GENOMIC DNA]</scope>
    <source>
        <strain evidence="3 4">ATCC 51172</strain>
    </source>
</reference>
<keyword evidence="3" id="KW-0418">Kinase</keyword>
<sequence length="80" mass="7657">GVDAEGAPILGTDAVAVAAAIDELAADCDGVLVLMDLGSAVLSAELAVELRSSEVPVRLAPAPFVEGLLAAVVSAAAGGS</sequence>
<feature type="non-terminal residue" evidence="3">
    <location>
        <position position="1"/>
    </location>
</feature>
<dbReference type="Gene3D" id="3.40.50.510">
    <property type="entry name" value="Phosphotransferase system, mannose-type IIA component"/>
    <property type="match status" value="1"/>
</dbReference>
<evidence type="ECO:0000259" key="2">
    <source>
        <dbReference type="PROSITE" id="PS51096"/>
    </source>
</evidence>